<protein>
    <submittedName>
        <fullName evidence="1">Uncharacterized protein</fullName>
    </submittedName>
</protein>
<evidence type="ECO:0000313" key="1">
    <source>
        <dbReference type="EMBL" id="CAK0878393.1"/>
    </source>
</evidence>
<organism evidence="1 2">
    <name type="scientific">Prorocentrum cordatum</name>
    <dbReference type="NCBI Taxonomy" id="2364126"/>
    <lineage>
        <taxon>Eukaryota</taxon>
        <taxon>Sar</taxon>
        <taxon>Alveolata</taxon>
        <taxon>Dinophyceae</taxon>
        <taxon>Prorocentrales</taxon>
        <taxon>Prorocentraceae</taxon>
        <taxon>Prorocentrum</taxon>
    </lineage>
</organism>
<accession>A0ABN9VXW7</accession>
<gene>
    <name evidence="1" type="ORF">PCOR1329_LOCUS62182</name>
</gene>
<comment type="caution">
    <text evidence="1">The sequence shown here is derived from an EMBL/GenBank/DDBJ whole genome shotgun (WGS) entry which is preliminary data.</text>
</comment>
<dbReference type="EMBL" id="CAUYUJ010017842">
    <property type="protein sequence ID" value="CAK0878393.1"/>
    <property type="molecule type" value="Genomic_DNA"/>
</dbReference>
<dbReference type="Proteomes" id="UP001189429">
    <property type="component" value="Unassembled WGS sequence"/>
</dbReference>
<sequence length="208" mass="23316">MLLEIVIDAFAERKRHMLRTLDGSRAVLVTSRYKHVGTVRTVNGSYVADARAKATSCLQAYYPLAHRVYGNYDVDLRTRLSLADSLCFSKLWLGTETWLNPSPDAVRHLHSARTRVLRQVANRCQFKRSGHGSDQEVLRELHVLPTDLILLQKRLVAAATSFARGPAILRAFRLQPCKNASAALADDMRWAWQAAPALHGMPDPCTEP</sequence>
<name>A0ABN9VXW7_9DINO</name>
<feature type="non-terminal residue" evidence="1">
    <location>
        <position position="208"/>
    </location>
</feature>
<reference evidence="1" key="1">
    <citation type="submission" date="2023-10" db="EMBL/GenBank/DDBJ databases">
        <authorList>
            <person name="Chen Y."/>
            <person name="Shah S."/>
            <person name="Dougan E. K."/>
            <person name="Thang M."/>
            <person name="Chan C."/>
        </authorList>
    </citation>
    <scope>NUCLEOTIDE SEQUENCE [LARGE SCALE GENOMIC DNA]</scope>
</reference>
<evidence type="ECO:0000313" key="2">
    <source>
        <dbReference type="Proteomes" id="UP001189429"/>
    </source>
</evidence>
<keyword evidence="2" id="KW-1185">Reference proteome</keyword>
<proteinExistence type="predicted"/>